<keyword evidence="1" id="KW-0472">Membrane</keyword>
<name>A0A8S5LC68_9CAUD</name>
<feature type="transmembrane region" description="Helical" evidence="1">
    <location>
        <begin position="12"/>
        <end position="30"/>
    </location>
</feature>
<sequence length="33" mass="4005">MLIEIGENLRILLDNLLFILVILIFVFYKLKKR</sequence>
<organism evidence="2">
    <name type="scientific">Siphoviridae sp. ctpGU1</name>
    <dbReference type="NCBI Taxonomy" id="2823601"/>
    <lineage>
        <taxon>Viruses</taxon>
        <taxon>Duplodnaviria</taxon>
        <taxon>Heunggongvirae</taxon>
        <taxon>Uroviricota</taxon>
        <taxon>Caudoviricetes</taxon>
    </lineage>
</organism>
<accession>A0A8S5LC68</accession>
<keyword evidence="1" id="KW-0812">Transmembrane</keyword>
<evidence type="ECO:0000313" key="2">
    <source>
        <dbReference type="EMBL" id="DAD67459.1"/>
    </source>
</evidence>
<keyword evidence="1" id="KW-1133">Transmembrane helix</keyword>
<proteinExistence type="predicted"/>
<reference evidence="2" key="1">
    <citation type="journal article" date="2021" name="Proc. Natl. Acad. Sci. U.S.A.">
        <title>A Catalog of Tens of Thousands of Viruses from Human Metagenomes Reveals Hidden Associations with Chronic Diseases.</title>
        <authorList>
            <person name="Tisza M.J."/>
            <person name="Buck C.B."/>
        </authorList>
    </citation>
    <scope>NUCLEOTIDE SEQUENCE</scope>
    <source>
        <strain evidence="2">CtpGU1</strain>
    </source>
</reference>
<evidence type="ECO:0000256" key="1">
    <source>
        <dbReference type="SAM" id="Phobius"/>
    </source>
</evidence>
<protein>
    <submittedName>
        <fullName evidence="2">Uncharacterized protein</fullName>
    </submittedName>
</protein>
<dbReference type="EMBL" id="BK014677">
    <property type="protein sequence ID" value="DAD67459.1"/>
    <property type="molecule type" value="Genomic_DNA"/>
</dbReference>